<dbReference type="OrthoDB" id="9814377at2"/>
<keyword evidence="1" id="KW-0732">Signal</keyword>
<dbReference type="Gene3D" id="2.70.70.10">
    <property type="entry name" value="Glucose Permease (Domain IIA)"/>
    <property type="match status" value="1"/>
</dbReference>
<evidence type="ECO:0000313" key="4">
    <source>
        <dbReference type="EMBL" id="RRG20292.1"/>
    </source>
</evidence>
<dbReference type="RefSeq" id="WP_125031350.1">
    <property type="nucleotide sequence ID" value="NZ_JAPXVP010000012.1"/>
</dbReference>
<comment type="caution">
    <text evidence="4">The sequence shown here is derived from an EMBL/GenBank/DDBJ whole genome shotgun (WGS) entry which is preliminary data.</text>
</comment>
<keyword evidence="5" id="KW-1185">Reference proteome</keyword>
<dbReference type="PANTHER" id="PTHR21666">
    <property type="entry name" value="PEPTIDASE-RELATED"/>
    <property type="match status" value="1"/>
</dbReference>
<dbReference type="PANTHER" id="PTHR21666:SF289">
    <property type="entry name" value="L-ALA--D-GLU ENDOPEPTIDASE"/>
    <property type="match status" value="1"/>
</dbReference>
<dbReference type="Pfam" id="PF01551">
    <property type="entry name" value="Peptidase_M23"/>
    <property type="match status" value="1"/>
</dbReference>
<dbReference type="Proteomes" id="UP000285794">
    <property type="component" value="Unassembled WGS sequence"/>
</dbReference>
<protein>
    <submittedName>
        <fullName evidence="4">M23 family peptidase</fullName>
    </submittedName>
</protein>
<feature type="domain" description="M23ase beta-sheet core" evidence="3">
    <location>
        <begin position="190"/>
        <end position="284"/>
    </location>
</feature>
<keyword evidence="2" id="KW-0812">Transmembrane</keyword>
<feature type="transmembrane region" description="Helical" evidence="2">
    <location>
        <begin position="41"/>
        <end position="62"/>
    </location>
</feature>
<gene>
    <name evidence="4" type="ORF">DWB61_13160</name>
</gene>
<evidence type="ECO:0000256" key="2">
    <source>
        <dbReference type="SAM" id="Phobius"/>
    </source>
</evidence>
<name>A0A425XYY2_9BACT</name>
<dbReference type="InterPro" id="IPR016047">
    <property type="entry name" value="M23ase_b-sheet_dom"/>
</dbReference>
<evidence type="ECO:0000313" key="5">
    <source>
        <dbReference type="Proteomes" id="UP000285794"/>
    </source>
</evidence>
<organism evidence="4 5">
    <name type="scientific">Ancylomarina euxinus</name>
    <dbReference type="NCBI Taxonomy" id="2283627"/>
    <lineage>
        <taxon>Bacteria</taxon>
        <taxon>Pseudomonadati</taxon>
        <taxon>Bacteroidota</taxon>
        <taxon>Bacteroidia</taxon>
        <taxon>Marinilabiliales</taxon>
        <taxon>Marinifilaceae</taxon>
        <taxon>Ancylomarina</taxon>
    </lineage>
</organism>
<dbReference type="InterPro" id="IPR050570">
    <property type="entry name" value="Cell_wall_metabolism_enzyme"/>
</dbReference>
<dbReference type="InterPro" id="IPR011055">
    <property type="entry name" value="Dup_hybrid_motif"/>
</dbReference>
<keyword evidence="2" id="KW-0472">Membrane</keyword>
<dbReference type="AlphaFoldDB" id="A0A425XYY2"/>
<keyword evidence="2" id="KW-1133">Transmembrane helix</keyword>
<dbReference type="CDD" id="cd12797">
    <property type="entry name" value="M23_peptidase"/>
    <property type="match status" value="1"/>
</dbReference>
<proteinExistence type="predicted"/>
<dbReference type="EMBL" id="QQWG01000014">
    <property type="protein sequence ID" value="RRG20292.1"/>
    <property type="molecule type" value="Genomic_DNA"/>
</dbReference>
<dbReference type="GO" id="GO:0004222">
    <property type="term" value="F:metalloendopeptidase activity"/>
    <property type="evidence" value="ECO:0007669"/>
    <property type="project" value="TreeGrafter"/>
</dbReference>
<sequence>MGEVKEKQAIIKKLRNKYRLTISNESTFEEALSFRLSRLNVFTIAGLFSIVLIALITILIAFTPLREYIPGYPDGQMRRNIEQNSTLVDSLTAELEKRDRFFRGIKNVISGNDFENTVEDKADSIVDPKYKGLQFTQSESDSIFRKEHEAEEKFNLTISGENKARGISSIHFFTPLKGMISNSYNGLIGHYGVDVVGPLNERISAVLDGTVIFAEWTLNTGYVIQIQHGKDLVSIYKHNQELLKKPGEFVRAGEAIAILGNSGELTSGPHLHFELWHNGKALNPESYIKF</sequence>
<dbReference type="SUPFAM" id="SSF51261">
    <property type="entry name" value="Duplicated hybrid motif"/>
    <property type="match status" value="1"/>
</dbReference>
<evidence type="ECO:0000256" key="1">
    <source>
        <dbReference type="ARBA" id="ARBA00022729"/>
    </source>
</evidence>
<accession>A0A425XYY2</accession>
<evidence type="ECO:0000259" key="3">
    <source>
        <dbReference type="Pfam" id="PF01551"/>
    </source>
</evidence>
<reference evidence="4 5" key="1">
    <citation type="submission" date="2018-07" db="EMBL/GenBank/DDBJ databases">
        <title>Draft genome sequence of Ancylomarina sp. M1P.</title>
        <authorList>
            <person name="Yadav S."/>
            <person name="Villanueva L."/>
            <person name="Damste J.S.S."/>
        </authorList>
    </citation>
    <scope>NUCLEOTIDE SEQUENCE [LARGE SCALE GENOMIC DNA]</scope>
    <source>
        <strain evidence="4 5">M1P</strain>
    </source>
</reference>